<dbReference type="PANTHER" id="PTHR28055">
    <property type="entry name" value="ALTERED INHERITANCE OF MITOCHONDRIA PROTEIN 41, MITOCHONDRIAL"/>
    <property type="match status" value="1"/>
</dbReference>
<dbReference type="InterPro" id="IPR003789">
    <property type="entry name" value="Asn/Gln_tRNA_amidoTrase-B-like"/>
</dbReference>
<dbReference type="RefSeq" id="WP_095133999.1">
    <property type="nucleotide sequence ID" value="NZ_NIBG01000010.1"/>
</dbReference>
<dbReference type="Gene3D" id="1.10.1510.10">
    <property type="entry name" value="Uncharacterised protein YqeY/AIM41 PF09424, N-terminal domain"/>
    <property type="match status" value="1"/>
</dbReference>
<organism evidence="1 2">
    <name type="scientific">Anaeromicrobium sediminis</name>
    <dbReference type="NCBI Taxonomy" id="1478221"/>
    <lineage>
        <taxon>Bacteria</taxon>
        <taxon>Bacillati</taxon>
        <taxon>Bacillota</taxon>
        <taxon>Clostridia</taxon>
        <taxon>Peptostreptococcales</taxon>
        <taxon>Thermotaleaceae</taxon>
        <taxon>Anaeromicrobium</taxon>
    </lineage>
</organism>
<dbReference type="Gene3D" id="1.10.10.410">
    <property type="match status" value="1"/>
</dbReference>
<dbReference type="OrthoDB" id="9794041at2"/>
<dbReference type="Pfam" id="PF09424">
    <property type="entry name" value="YqeY"/>
    <property type="match status" value="1"/>
</dbReference>
<keyword evidence="1" id="KW-0808">Transferase</keyword>
<dbReference type="PANTHER" id="PTHR28055:SF1">
    <property type="entry name" value="ALTERED INHERITANCE OF MITOCHONDRIA PROTEIN 41, MITOCHONDRIAL"/>
    <property type="match status" value="1"/>
</dbReference>
<gene>
    <name evidence="1" type="ORF">CCE28_12170</name>
</gene>
<accession>A0A267MJH7</accession>
<dbReference type="InterPro" id="IPR019004">
    <property type="entry name" value="YqeY/Aim41"/>
</dbReference>
<dbReference type="SUPFAM" id="SSF89095">
    <property type="entry name" value="GatB/YqeY motif"/>
    <property type="match status" value="1"/>
</dbReference>
<comment type="caution">
    <text evidence="1">The sequence shown here is derived from an EMBL/GenBank/DDBJ whole genome shotgun (WGS) entry which is preliminary data.</text>
</comment>
<dbReference type="InterPro" id="IPR042184">
    <property type="entry name" value="YqeY/Aim41_N"/>
</dbReference>
<evidence type="ECO:0000313" key="2">
    <source>
        <dbReference type="Proteomes" id="UP000216024"/>
    </source>
</evidence>
<dbReference type="AlphaFoldDB" id="A0A267MJH7"/>
<dbReference type="GO" id="GO:0016740">
    <property type="term" value="F:transferase activity"/>
    <property type="evidence" value="ECO:0007669"/>
    <property type="project" value="UniProtKB-KW"/>
</dbReference>
<dbReference type="Proteomes" id="UP000216024">
    <property type="component" value="Unassembled WGS sequence"/>
</dbReference>
<dbReference type="InterPro" id="IPR023168">
    <property type="entry name" value="GatB_Yqey_C_2"/>
</dbReference>
<dbReference type="GO" id="GO:0016884">
    <property type="term" value="F:carbon-nitrogen ligase activity, with glutamine as amido-N-donor"/>
    <property type="evidence" value="ECO:0007669"/>
    <property type="project" value="InterPro"/>
</dbReference>
<reference evidence="1 2" key="1">
    <citation type="submission" date="2017-06" db="EMBL/GenBank/DDBJ databases">
        <title>Draft genome sequence of anaerobic fermentative bacterium Anaeromicrobium sediminis DY2726D isolated from West Pacific Ocean sediments.</title>
        <authorList>
            <person name="Zeng X."/>
        </authorList>
    </citation>
    <scope>NUCLEOTIDE SEQUENCE [LARGE SCALE GENOMIC DNA]</scope>
    <source>
        <strain evidence="1 2">DY2726D</strain>
    </source>
</reference>
<dbReference type="EMBL" id="NIBG01000010">
    <property type="protein sequence ID" value="PAB58933.1"/>
    <property type="molecule type" value="Genomic_DNA"/>
</dbReference>
<name>A0A267MJH7_9FIRM</name>
<sequence length="146" mass="16585">MTLQEKLMADLKDAMKSKDKVKKSVITMIRASIKQFEVDNRAEMTDQQILEIMFKQVKQKRDAIVEFTKGNREDLVEEAKAEIEVIMNYLPKQLTEDEIRVLVKEAVEAVGATSPKDMGKLMGALMPKVKGKADGKVVNKIVREFI</sequence>
<proteinExistence type="predicted"/>
<protein>
    <submittedName>
        <fullName evidence="1">Aspartyl-tRNA amidotransferase</fullName>
    </submittedName>
</protein>
<keyword evidence="2" id="KW-1185">Reference proteome</keyword>
<evidence type="ECO:0000313" key="1">
    <source>
        <dbReference type="EMBL" id="PAB58933.1"/>
    </source>
</evidence>